<keyword evidence="1" id="KW-0732">Signal</keyword>
<accession>A0A0A9GQU7</accession>
<feature type="signal peptide" evidence="1">
    <location>
        <begin position="1"/>
        <end position="37"/>
    </location>
</feature>
<protein>
    <submittedName>
        <fullName evidence="2">Uncharacterized protein</fullName>
    </submittedName>
</protein>
<reference evidence="2" key="1">
    <citation type="submission" date="2014-09" db="EMBL/GenBank/DDBJ databases">
        <authorList>
            <person name="Magalhaes I.L.F."/>
            <person name="Oliveira U."/>
            <person name="Santos F.R."/>
            <person name="Vidigal T.H.D.A."/>
            <person name="Brescovit A.D."/>
            <person name="Santos A.J."/>
        </authorList>
    </citation>
    <scope>NUCLEOTIDE SEQUENCE</scope>
    <source>
        <tissue evidence="2">Shoot tissue taken approximately 20 cm above the soil surface</tissue>
    </source>
</reference>
<dbReference type="AlphaFoldDB" id="A0A0A9GQU7"/>
<evidence type="ECO:0000313" key="2">
    <source>
        <dbReference type="EMBL" id="JAE26832.1"/>
    </source>
</evidence>
<sequence length="67" mass="7588">MARESNHLNMHFCKNNRMSIALVLLLVMTALEHRSTSLNNNKSLKTYRTTSCDLKTTILSLALHGTK</sequence>
<proteinExistence type="predicted"/>
<organism evidence="2">
    <name type="scientific">Arundo donax</name>
    <name type="common">Giant reed</name>
    <name type="synonym">Donax arundinaceus</name>
    <dbReference type="NCBI Taxonomy" id="35708"/>
    <lineage>
        <taxon>Eukaryota</taxon>
        <taxon>Viridiplantae</taxon>
        <taxon>Streptophyta</taxon>
        <taxon>Embryophyta</taxon>
        <taxon>Tracheophyta</taxon>
        <taxon>Spermatophyta</taxon>
        <taxon>Magnoliopsida</taxon>
        <taxon>Liliopsida</taxon>
        <taxon>Poales</taxon>
        <taxon>Poaceae</taxon>
        <taxon>PACMAD clade</taxon>
        <taxon>Arundinoideae</taxon>
        <taxon>Arundineae</taxon>
        <taxon>Arundo</taxon>
    </lineage>
</organism>
<dbReference type="EMBL" id="GBRH01171064">
    <property type="protein sequence ID" value="JAE26832.1"/>
    <property type="molecule type" value="Transcribed_RNA"/>
</dbReference>
<feature type="chain" id="PRO_5002047882" evidence="1">
    <location>
        <begin position="38"/>
        <end position="67"/>
    </location>
</feature>
<name>A0A0A9GQU7_ARUDO</name>
<reference evidence="2" key="2">
    <citation type="journal article" date="2015" name="Data Brief">
        <title>Shoot transcriptome of the giant reed, Arundo donax.</title>
        <authorList>
            <person name="Barrero R.A."/>
            <person name="Guerrero F.D."/>
            <person name="Moolhuijzen P."/>
            <person name="Goolsby J.A."/>
            <person name="Tidwell J."/>
            <person name="Bellgard S.E."/>
            <person name="Bellgard M.I."/>
        </authorList>
    </citation>
    <scope>NUCLEOTIDE SEQUENCE</scope>
    <source>
        <tissue evidence="2">Shoot tissue taken approximately 20 cm above the soil surface</tissue>
    </source>
</reference>
<evidence type="ECO:0000256" key="1">
    <source>
        <dbReference type="SAM" id="SignalP"/>
    </source>
</evidence>